<keyword evidence="1" id="KW-1133">Transmembrane helix</keyword>
<feature type="domain" description="Phospholipid/glycerol acyltransferase" evidence="2">
    <location>
        <begin position="89"/>
        <end position="231"/>
    </location>
</feature>
<protein>
    <submittedName>
        <fullName evidence="3">Acyltransferase</fullName>
    </submittedName>
</protein>
<evidence type="ECO:0000256" key="1">
    <source>
        <dbReference type="SAM" id="Phobius"/>
    </source>
</evidence>
<reference evidence="3" key="1">
    <citation type="submission" date="2019-01" db="EMBL/GenBank/DDBJ databases">
        <authorList>
            <consortium name="Genoscope - CEA"/>
            <person name="William W."/>
        </authorList>
    </citation>
    <scope>NUCLEOTIDE SEQUENCE</scope>
    <source>
        <strain evidence="3">CR-1</strain>
    </source>
</reference>
<dbReference type="SMART" id="SM00563">
    <property type="entry name" value="PlsC"/>
    <property type="match status" value="1"/>
</dbReference>
<dbReference type="Pfam" id="PF01553">
    <property type="entry name" value="Acyltransferase"/>
    <property type="match status" value="1"/>
</dbReference>
<evidence type="ECO:0000259" key="2">
    <source>
        <dbReference type="SMART" id="SM00563"/>
    </source>
</evidence>
<keyword evidence="1" id="KW-0812">Transmembrane</keyword>
<keyword evidence="3" id="KW-0808">Transferase</keyword>
<proteinExistence type="predicted"/>
<dbReference type="EMBL" id="CAACVI010000045">
    <property type="protein sequence ID" value="VEN74971.1"/>
    <property type="molecule type" value="Genomic_DNA"/>
</dbReference>
<dbReference type="NCBIfam" id="NF010621">
    <property type="entry name" value="PRK14014.1"/>
    <property type="match status" value="1"/>
</dbReference>
<dbReference type="PANTHER" id="PTHR10983:SF16">
    <property type="entry name" value="LYSOCARDIOLIPIN ACYLTRANSFERASE 1"/>
    <property type="match status" value="1"/>
</dbReference>
<dbReference type="InterPro" id="IPR002123">
    <property type="entry name" value="Plipid/glycerol_acylTrfase"/>
</dbReference>
<feature type="transmembrane region" description="Helical" evidence="1">
    <location>
        <begin position="12"/>
        <end position="35"/>
    </location>
</feature>
<accession>A0A484HI60</accession>
<sequence length="309" mass="36322">MKKILTGPVRGSFTLLVYAVNTVVCAIPILGTAMLKLIFPVSFWRRICDKILNGLAGTWVKINKMNQRILGRVRLDVRGLDRIKKKEWSLVLSNHQSWVDILVLQNVFSGKIPFLKFFIKKELFWIPLLGQTWWALDFPFMKRYSRKFLEKYPHLKGKDMEITRRACEKFKHIPISIMNFVEGTRFSKKKRKEQDSQYRHLLNPRAGGIAHVIMAMEGRLKRILDVTIVYPEGVKNNFWNFLCGRLGDIKVKVKSIHISKDLVGDYVDDRDFRAHFQKWLNDLWEEKDRRIEALVAESRVLNPRADRPI</sequence>
<name>A0A484HI60_9BACT</name>
<keyword evidence="3" id="KW-0012">Acyltransferase</keyword>
<dbReference type="SUPFAM" id="SSF69593">
    <property type="entry name" value="Glycerol-3-phosphate (1)-acyltransferase"/>
    <property type="match status" value="1"/>
</dbReference>
<evidence type="ECO:0000313" key="3">
    <source>
        <dbReference type="EMBL" id="VEN74971.1"/>
    </source>
</evidence>
<dbReference type="CDD" id="cd07990">
    <property type="entry name" value="LPLAT_LCLAT1-like"/>
    <property type="match status" value="1"/>
</dbReference>
<gene>
    <name evidence="3" type="ORF">EPICR_50252</name>
</gene>
<dbReference type="GO" id="GO:0016746">
    <property type="term" value="F:acyltransferase activity"/>
    <property type="evidence" value="ECO:0007669"/>
    <property type="project" value="UniProtKB-KW"/>
</dbReference>
<dbReference type="PANTHER" id="PTHR10983">
    <property type="entry name" value="1-ACYLGLYCEROL-3-PHOSPHATE ACYLTRANSFERASE-RELATED"/>
    <property type="match status" value="1"/>
</dbReference>
<organism evidence="3">
    <name type="scientific">uncultured Desulfobacteraceae bacterium</name>
    <dbReference type="NCBI Taxonomy" id="218296"/>
    <lineage>
        <taxon>Bacteria</taxon>
        <taxon>Pseudomonadati</taxon>
        <taxon>Thermodesulfobacteriota</taxon>
        <taxon>Desulfobacteria</taxon>
        <taxon>Desulfobacterales</taxon>
        <taxon>Desulfobacteraceae</taxon>
        <taxon>environmental samples</taxon>
    </lineage>
</organism>
<keyword evidence="1" id="KW-0472">Membrane</keyword>
<dbReference type="AlphaFoldDB" id="A0A484HI60"/>